<protein>
    <submittedName>
        <fullName evidence="1">Uncharacterized protein</fullName>
    </submittedName>
</protein>
<sequence length="161" mass="18316">MEDIIRQVYAQWRVAKEQARQECDSRSLPNMAEKYRMCDMFKGTEDLQSLIRLFTSPQGMEFCIKHRFPNIATFRLFKPFNPEKYGVYIDAGIITLRNPEKAVLIGRTNATINCDTLERHEIFLLHGAKAFINASGWAVVSVKGSTGCQQIRNVSGNAVIL</sequence>
<gene>
    <name evidence="1" type="ORF">F2Z25_16330</name>
</gene>
<evidence type="ECO:0000313" key="1">
    <source>
        <dbReference type="EMBL" id="KAA5206492.1"/>
    </source>
</evidence>
<dbReference type="Proteomes" id="UP000429838">
    <property type="component" value="Unassembled WGS sequence"/>
</dbReference>
<organism evidence="1 2">
    <name type="scientific">Bacteroides fragilis</name>
    <dbReference type="NCBI Taxonomy" id="817"/>
    <lineage>
        <taxon>Bacteria</taxon>
        <taxon>Pseudomonadati</taxon>
        <taxon>Bacteroidota</taxon>
        <taxon>Bacteroidia</taxon>
        <taxon>Bacteroidales</taxon>
        <taxon>Bacteroidaceae</taxon>
        <taxon>Bacteroides</taxon>
    </lineage>
</organism>
<proteinExistence type="predicted"/>
<name>A0A5M5WRG1_BACFG</name>
<dbReference type="AlphaFoldDB" id="A0A5M5WRG1"/>
<reference evidence="1 2" key="1">
    <citation type="journal article" date="2019" name="Nat. Med.">
        <title>A library of human gut bacterial isolates paired with longitudinal multiomics data enables mechanistic microbiome research.</title>
        <authorList>
            <person name="Poyet M."/>
            <person name="Groussin M."/>
            <person name="Gibbons S.M."/>
            <person name="Avila-Pacheco J."/>
            <person name="Jiang X."/>
            <person name="Kearney S.M."/>
            <person name="Perrotta A.R."/>
            <person name="Berdy B."/>
            <person name="Zhao S."/>
            <person name="Lieberman T.D."/>
            <person name="Swanson P.K."/>
            <person name="Smith M."/>
            <person name="Roesemann S."/>
            <person name="Alexander J.E."/>
            <person name="Rich S.A."/>
            <person name="Livny J."/>
            <person name="Vlamakis H."/>
            <person name="Clish C."/>
            <person name="Bullock K."/>
            <person name="Deik A."/>
            <person name="Scott J."/>
            <person name="Pierce K.A."/>
            <person name="Xavier R.J."/>
            <person name="Alm E.J."/>
        </authorList>
    </citation>
    <scope>NUCLEOTIDE SEQUENCE [LARGE SCALE GENOMIC DNA]</scope>
    <source>
        <strain evidence="1 2">BIOML-A1</strain>
    </source>
</reference>
<accession>A0A5M5WRG1</accession>
<comment type="caution">
    <text evidence="1">The sequence shown here is derived from an EMBL/GenBank/DDBJ whole genome shotgun (WGS) entry which is preliminary data.</text>
</comment>
<dbReference type="EMBL" id="VWAQ01000014">
    <property type="protein sequence ID" value="KAA5206492.1"/>
    <property type="molecule type" value="Genomic_DNA"/>
</dbReference>
<evidence type="ECO:0000313" key="2">
    <source>
        <dbReference type="Proteomes" id="UP000429838"/>
    </source>
</evidence>